<organism evidence="4 5">
    <name type="scientific">Lophiotrema nucula</name>
    <dbReference type="NCBI Taxonomy" id="690887"/>
    <lineage>
        <taxon>Eukaryota</taxon>
        <taxon>Fungi</taxon>
        <taxon>Dikarya</taxon>
        <taxon>Ascomycota</taxon>
        <taxon>Pezizomycotina</taxon>
        <taxon>Dothideomycetes</taxon>
        <taxon>Pleosporomycetidae</taxon>
        <taxon>Pleosporales</taxon>
        <taxon>Lophiotremataceae</taxon>
        <taxon>Lophiotrema</taxon>
    </lineage>
</organism>
<accession>A0A6A5ZMX4</accession>
<dbReference type="InterPro" id="IPR036291">
    <property type="entry name" value="NAD(P)-bd_dom_sf"/>
</dbReference>
<dbReference type="AlphaFoldDB" id="A0A6A5ZMX4"/>
<dbReference type="SUPFAM" id="SSF51735">
    <property type="entry name" value="NAD(P)-binding Rossmann-fold domains"/>
    <property type="match status" value="1"/>
</dbReference>
<evidence type="ECO:0000313" key="4">
    <source>
        <dbReference type="EMBL" id="KAF2120749.1"/>
    </source>
</evidence>
<dbReference type="GO" id="GO:0016491">
    <property type="term" value="F:oxidoreductase activity"/>
    <property type="evidence" value="ECO:0007669"/>
    <property type="project" value="UniProtKB-KW"/>
</dbReference>
<dbReference type="PROSITE" id="PS00061">
    <property type="entry name" value="ADH_SHORT"/>
    <property type="match status" value="1"/>
</dbReference>
<dbReference type="EMBL" id="ML977313">
    <property type="protein sequence ID" value="KAF2120749.1"/>
    <property type="molecule type" value="Genomic_DNA"/>
</dbReference>
<dbReference type="Proteomes" id="UP000799770">
    <property type="component" value="Unassembled WGS sequence"/>
</dbReference>
<sequence>MASLTITEASIPDLSGKTAIVTGGSSGIGLGAVQVLLDHGARVFILDISPPPADVLFPHSSYIHTDISSWSALVSAFAAITQTHGCAVDIAIANAGVGEFDENSYLAQCFNPAPDDASAWAALGQSDPWAYKQIEVNLKGTLNFVMLATRVMKTQKSGGSIVLTASTTAYFPETSIPIYSATKGALANLIRALHPTLPLHNIAISGVAPSAADTAMLPPEVPKALVQLGLPVSTGRHVGLALVYSATATQSERVEDYGKDKPVSEDYRERWNGRIIHTIGDEFWEVEQKLVETRALWWGKGNLDLTMKQRIITDPRPI</sequence>
<evidence type="ECO:0000256" key="3">
    <source>
        <dbReference type="ARBA" id="ARBA00023002"/>
    </source>
</evidence>
<evidence type="ECO:0000313" key="5">
    <source>
        <dbReference type="Proteomes" id="UP000799770"/>
    </source>
</evidence>
<dbReference type="InterPro" id="IPR002347">
    <property type="entry name" value="SDR_fam"/>
</dbReference>
<evidence type="ECO:0000256" key="2">
    <source>
        <dbReference type="ARBA" id="ARBA00022857"/>
    </source>
</evidence>
<dbReference type="Pfam" id="PF00106">
    <property type="entry name" value="adh_short"/>
    <property type="match status" value="1"/>
</dbReference>
<dbReference type="OrthoDB" id="37659at2759"/>
<dbReference type="PRINTS" id="PR00081">
    <property type="entry name" value="GDHRDH"/>
</dbReference>
<reference evidence="4" key="1">
    <citation type="journal article" date="2020" name="Stud. Mycol.">
        <title>101 Dothideomycetes genomes: a test case for predicting lifestyles and emergence of pathogens.</title>
        <authorList>
            <person name="Haridas S."/>
            <person name="Albert R."/>
            <person name="Binder M."/>
            <person name="Bloem J."/>
            <person name="Labutti K."/>
            <person name="Salamov A."/>
            <person name="Andreopoulos B."/>
            <person name="Baker S."/>
            <person name="Barry K."/>
            <person name="Bills G."/>
            <person name="Bluhm B."/>
            <person name="Cannon C."/>
            <person name="Castanera R."/>
            <person name="Culley D."/>
            <person name="Daum C."/>
            <person name="Ezra D."/>
            <person name="Gonzalez J."/>
            <person name="Henrissat B."/>
            <person name="Kuo A."/>
            <person name="Liang C."/>
            <person name="Lipzen A."/>
            <person name="Lutzoni F."/>
            <person name="Magnuson J."/>
            <person name="Mondo S."/>
            <person name="Nolan M."/>
            <person name="Ohm R."/>
            <person name="Pangilinan J."/>
            <person name="Park H.-J."/>
            <person name="Ramirez L."/>
            <person name="Alfaro M."/>
            <person name="Sun H."/>
            <person name="Tritt A."/>
            <person name="Yoshinaga Y."/>
            <person name="Zwiers L.-H."/>
            <person name="Turgeon B."/>
            <person name="Goodwin S."/>
            <person name="Spatafora J."/>
            <person name="Crous P."/>
            <person name="Grigoriev I."/>
        </authorList>
    </citation>
    <scope>NUCLEOTIDE SEQUENCE</scope>
    <source>
        <strain evidence="4">CBS 627.86</strain>
    </source>
</reference>
<dbReference type="Gene3D" id="3.40.50.720">
    <property type="entry name" value="NAD(P)-binding Rossmann-like Domain"/>
    <property type="match status" value="1"/>
</dbReference>
<dbReference type="PANTHER" id="PTHR43180:SF80">
    <property type="entry name" value="NAD(P)-BINDING PROTEIN"/>
    <property type="match status" value="1"/>
</dbReference>
<keyword evidence="5" id="KW-1185">Reference proteome</keyword>
<comment type="similarity">
    <text evidence="1">Belongs to the short-chain dehydrogenases/reductases (SDR) family.</text>
</comment>
<evidence type="ECO:0000256" key="1">
    <source>
        <dbReference type="ARBA" id="ARBA00006484"/>
    </source>
</evidence>
<proteinExistence type="inferred from homology"/>
<dbReference type="PANTHER" id="PTHR43180">
    <property type="entry name" value="3-OXOACYL-(ACYL-CARRIER-PROTEIN) REDUCTASE (AFU_ORTHOLOGUE AFUA_6G11210)"/>
    <property type="match status" value="1"/>
</dbReference>
<gene>
    <name evidence="4" type="ORF">BDV96DRAFT_641406</name>
</gene>
<name>A0A6A5ZMX4_9PLEO</name>
<dbReference type="InterPro" id="IPR020904">
    <property type="entry name" value="Sc_DH/Rdtase_CS"/>
</dbReference>
<keyword evidence="2" id="KW-0521">NADP</keyword>
<protein>
    <submittedName>
        <fullName evidence="4">Short chain dehydrogenase reductase</fullName>
    </submittedName>
</protein>
<keyword evidence="3" id="KW-0560">Oxidoreductase</keyword>